<reference evidence="8" key="2">
    <citation type="journal article" date="2022" name="Nat. Microbiol.">
        <title>A closed Candidatus Odinarchaeum chromosome exposes Asgard archaeal viruses.</title>
        <authorList>
            <person name="Tamarit D."/>
            <person name="Caceres E.F."/>
            <person name="Krupovic M."/>
            <person name="Nijland R."/>
            <person name="Eme L."/>
            <person name="Robinson N.P."/>
            <person name="Ettema T.J.G."/>
        </authorList>
    </citation>
    <scope>NUCLEOTIDE SEQUENCE</scope>
    <source>
        <strain evidence="8">LCB_4</strain>
    </source>
</reference>
<dbReference type="GO" id="GO:0042450">
    <property type="term" value="P:L-arginine biosynthetic process via ornithine"/>
    <property type="evidence" value="ECO:0007669"/>
    <property type="project" value="UniProtKB-UniRule"/>
</dbReference>
<comment type="pathway">
    <text evidence="6">Amino-acid biosynthesis; L-arginine biosynthesis; N(2)-acetyl-L-ornithine from L-glutamate: step 4/4.</text>
</comment>
<comment type="catalytic activity">
    <reaction evidence="6">
        <text>N(2)-acetyl-L-ornithine + 2-oxoglutarate = N-acetyl-L-glutamate 5-semialdehyde + L-glutamate</text>
        <dbReference type="Rhea" id="RHEA:18049"/>
        <dbReference type="ChEBI" id="CHEBI:16810"/>
        <dbReference type="ChEBI" id="CHEBI:29123"/>
        <dbReference type="ChEBI" id="CHEBI:29985"/>
        <dbReference type="ChEBI" id="CHEBI:57805"/>
        <dbReference type="EC" id="2.6.1.11"/>
    </reaction>
</comment>
<feature type="binding site" evidence="6">
    <location>
        <position position="274"/>
    </location>
    <ligand>
        <name>N(2)-acetyl-L-ornithine</name>
        <dbReference type="ChEBI" id="CHEBI:57805"/>
    </ligand>
</feature>
<dbReference type="Proteomes" id="UP000186851">
    <property type="component" value="Chromosome"/>
</dbReference>
<feature type="binding site" evidence="6">
    <location>
        <begin position="105"/>
        <end position="106"/>
    </location>
    <ligand>
        <name>pyridoxal 5'-phosphate</name>
        <dbReference type="ChEBI" id="CHEBI:597326"/>
    </ligand>
</feature>
<dbReference type="CDD" id="cd00610">
    <property type="entry name" value="OAT_like"/>
    <property type="match status" value="1"/>
</dbReference>
<sequence>MSEIMKREDTYTANVYGKREVVVAKGRGALVWDVNGVEYIDCLGGHGVCVLGHSHPKIVEAITNQINKIITVPGVLYSEARAEAAEKLVKIAPKGLTKVFFSNSGAESTETAIKLARKYTGRKEIITMVKGFHGRTLGALSATWKTEYRTPFEPLIPGFKFVEYGDASKVEQAVTEDTAAVIVEPIQGESGVIIPPPTYLKELREICDKKNILLIFDEVQTGFGRTGKDFACQHWNVTPDIMAIAKGIGGGVPVGATLASDEIWSCMKPGDHGSTFGGNPLACAAVSAAVDVLINEKLSEKAAQTGAYMMQQLHKHLDDNKLIKEIRGLGLMIAVELKTKAKPYVVRAVEERLLVLTSGMNILRLLPPLVITREQVEQVAERLNRVIQPLKSVD</sequence>
<proteinExistence type="inferred from homology"/>
<evidence type="ECO:0000256" key="1">
    <source>
        <dbReference type="ARBA" id="ARBA00022490"/>
    </source>
</evidence>
<dbReference type="PANTHER" id="PTHR11986">
    <property type="entry name" value="AMINOTRANSFERASE CLASS III"/>
    <property type="match status" value="1"/>
</dbReference>
<evidence type="ECO:0000256" key="7">
    <source>
        <dbReference type="HAMAP-Rule" id="MF_02084"/>
    </source>
</evidence>
<keyword evidence="6" id="KW-0055">Arginine biosynthesis</keyword>
<keyword evidence="1 6" id="KW-0963">Cytoplasm</keyword>
<comment type="catalytic activity">
    <reaction evidence="7">
        <text>[amino-group carrier protein]-C-terminal-gamma-(L-ornithyl)-L-glutamate + 2-oxoglutarate = [amino-group carrier protein]-C-terminal-gamma-(L-glutamyl-5-semialdehyde)-L-glutamate + L-glutamate</text>
        <dbReference type="Rhea" id="RHEA:52672"/>
        <dbReference type="Rhea" id="RHEA-COMP:13327"/>
        <dbReference type="Rhea" id="RHEA-COMP:13328"/>
        <dbReference type="ChEBI" id="CHEBI:16810"/>
        <dbReference type="ChEBI" id="CHEBI:29985"/>
        <dbReference type="ChEBI" id="CHEBI:136761"/>
        <dbReference type="ChEBI" id="CHEBI:136763"/>
        <dbReference type="EC" id="2.6.1.124"/>
    </reaction>
</comment>
<comment type="similarity">
    <text evidence="7">Belongs to the class-III pyridoxal-phosphate-dependent aminotransferase family. LysJ subfamily.</text>
</comment>
<reference evidence="8" key="1">
    <citation type="journal article" date="2017" name="Nature">
        <title>Asgard archaea illuminate the origin of eukaryotic cellular complexity.</title>
        <authorList>
            <person name="Zaremba-Niedzwiedzka K."/>
            <person name="Caceres E.F."/>
            <person name="Saw J.H."/>
            <person name="Backstrom D."/>
            <person name="Juzokaite L."/>
            <person name="Vancaester E."/>
            <person name="Seitz K.W."/>
            <person name="Anantharaman K."/>
            <person name="Starnawski P."/>
            <person name="Kjeldsen K.U."/>
            <person name="Scott M.B."/>
            <person name="Nunoura T."/>
            <person name="Banfield J.F."/>
            <person name="Schramm A."/>
            <person name="Baker B.J."/>
            <person name="Spang A."/>
            <person name="Ettema T.J.G."/>
        </authorList>
    </citation>
    <scope>NUCLEOTIDE SEQUENCE</scope>
    <source>
        <strain evidence="8">LCB_4</strain>
    </source>
</reference>
<dbReference type="GO" id="GO:0005737">
    <property type="term" value="C:cytoplasm"/>
    <property type="evidence" value="ECO:0007669"/>
    <property type="project" value="UniProtKB-SubCell"/>
</dbReference>
<dbReference type="FunFam" id="3.40.640.10:FF:000004">
    <property type="entry name" value="Acetylornithine aminotransferase"/>
    <property type="match status" value="1"/>
</dbReference>
<dbReference type="InterPro" id="IPR015422">
    <property type="entry name" value="PyrdxlP-dep_Trfase_small"/>
</dbReference>
<dbReference type="NCBIfam" id="TIGR00707">
    <property type="entry name" value="argD"/>
    <property type="match status" value="1"/>
</dbReference>
<evidence type="ECO:0000313" key="8">
    <source>
        <dbReference type="EMBL" id="WEU40519.1"/>
    </source>
</evidence>
<organism evidence="8 9">
    <name type="scientific">Odinarchaeota yellowstonii (strain LCB_4)</name>
    <dbReference type="NCBI Taxonomy" id="1841599"/>
    <lineage>
        <taxon>Archaea</taxon>
        <taxon>Promethearchaeati</taxon>
        <taxon>Candidatus Odinarchaeota</taxon>
        <taxon>Candidatus Odinarchaeia</taxon>
        <taxon>Candidatus Odinarchaeales</taxon>
        <taxon>Candidatus Odinarchaeaceae</taxon>
        <taxon>Candidatus Odinarchaeum</taxon>
    </lineage>
</organism>
<dbReference type="AlphaFoldDB" id="A0AAF0D2N8"/>
<dbReference type="EC" id="2.6.1.11" evidence="6"/>
<dbReference type="HAMAP" id="MF_02084">
    <property type="entry name" value="LysJ_aminotrans_3"/>
    <property type="match status" value="1"/>
</dbReference>
<comment type="miscellaneous">
    <text evidence="6">May also have succinyldiaminopimelate aminotransferase activity, thus carrying out the corresponding step in lysine biosynthesis.</text>
</comment>
<name>A0AAF0D2N8_ODILC</name>
<dbReference type="GO" id="GO:0003992">
    <property type="term" value="F:N2-acetyl-L-ornithine:2-oxoglutarate 5-aminotransferase activity"/>
    <property type="evidence" value="ECO:0007669"/>
    <property type="project" value="UniProtKB-UniRule"/>
</dbReference>
<evidence type="ECO:0000256" key="4">
    <source>
        <dbReference type="ARBA" id="ARBA00022679"/>
    </source>
</evidence>
<keyword evidence="5 6" id="KW-0663">Pyridoxal phosphate</keyword>
<dbReference type="SUPFAM" id="SSF53383">
    <property type="entry name" value="PLP-dependent transferases"/>
    <property type="match status" value="1"/>
</dbReference>
<dbReference type="KEGG" id="oyw:OdinLCB4_000895"/>
<dbReference type="EC" id="2.6.1.118" evidence="7"/>
<dbReference type="EMBL" id="CP091871">
    <property type="protein sequence ID" value="WEU40519.1"/>
    <property type="molecule type" value="Genomic_DNA"/>
</dbReference>
<comment type="catalytic activity">
    <reaction evidence="7">
        <text>[amino-group carrier protein]-C-terminal-gamma-(L-lysyl)-L-glutamate + 2-oxoglutarate = [amino-group carrier protein]-C-terminal-N-(1-carboxy-5-oxopentan-1-yl)-L-glutamine + L-glutamate</text>
        <dbReference type="Rhea" id="RHEA:41952"/>
        <dbReference type="Rhea" id="RHEA-COMP:9714"/>
        <dbReference type="Rhea" id="RHEA-COMP:9715"/>
        <dbReference type="ChEBI" id="CHEBI:16810"/>
        <dbReference type="ChEBI" id="CHEBI:29985"/>
        <dbReference type="ChEBI" id="CHEBI:78501"/>
        <dbReference type="ChEBI" id="CHEBI:78526"/>
        <dbReference type="EC" id="2.6.1.118"/>
    </reaction>
</comment>
<dbReference type="InterPro" id="IPR049704">
    <property type="entry name" value="Aminotrans_3_PPA_site"/>
</dbReference>
<feature type="modified residue" description="N6-(pyridoxal phosphate)lysine" evidence="6">
    <location>
        <position position="246"/>
    </location>
</feature>
<feature type="binding site" evidence="6">
    <location>
        <begin position="217"/>
        <end position="220"/>
    </location>
    <ligand>
        <name>pyridoxal 5'-phosphate</name>
        <dbReference type="ChEBI" id="CHEBI:597326"/>
    </ligand>
</feature>
<evidence type="ECO:0000313" key="9">
    <source>
        <dbReference type="Proteomes" id="UP000186851"/>
    </source>
</evidence>
<feature type="binding site" evidence="7">
    <location>
        <position position="135"/>
    </location>
    <ligand>
        <name>substrate</name>
    </ligand>
</feature>
<dbReference type="InterPro" id="IPR037537">
    <property type="entry name" value="LysJ"/>
</dbReference>
<dbReference type="GO" id="GO:0030170">
    <property type="term" value="F:pyridoxal phosphate binding"/>
    <property type="evidence" value="ECO:0007669"/>
    <property type="project" value="InterPro"/>
</dbReference>
<evidence type="ECO:0000256" key="6">
    <source>
        <dbReference type="HAMAP-Rule" id="MF_01107"/>
    </source>
</evidence>
<keyword evidence="3 6" id="KW-0028">Amino-acid biosynthesis</keyword>
<dbReference type="InterPro" id="IPR004636">
    <property type="entry name" value="AcOrn/SuccOrn_fam"/>
</dbReference>
<dbReference type="InterPro" id="IPR015421">
    <property type="entry name" value="PyrdxlP-dep_Trfase_major"/>
</dbReference>
<keyword evidence="7" id="KW-0457">Lysine biosynthesis</keyword>
<dbReference type="PROSITE" id="PS00600">
    <property type="entry name" value="AA_TRANSFER_CLASS_3"/>
    <property type="match status" value="1"/>
</dbReference>
<dbReference type="GO" id="GO:0042802">
    <property type="term" value="F:identical protein binding"/>
    <property type="evidence" value="ECO:0007669"/>
    <property type="project" value="TreeGrafter"/>
</dbReference>
<keyword evidence="4 6" id="KW-0808">Transferase</keyword>
<dbReference type="InterPro" id="IPR005814">
    <property type="entry name" value="Aminotrans_3"/>
</dbReference>
<evidence type="ECO:0000256" key="5">
    <source>
        <dbReference type="ARBA" id="ARBA00022898"/>
    </source>
</evidence>
<protein>
    <recommendedName>
        <fullName evidence="6 7">Multifunctional fusion protein</fullName>
    </recommendedName>
    <domain>
        <recommendedName>
            <fullName evidence="6">Acetylornithine aminotransferase</fullName>
            <shortName evidence="6">ACOAT</shortName>
            <ecNumber evidence="6">2.6.1.11</ecNumber>
        </recommendedName>
    </domain>
    <domain>
        <recommendedName>
            <fullName evidence="7">Putative [LysW]-aminoadipate semialdehyde/glutamate semialdehyde transaminase</fullName>
            <ecNumber evidence="7">2.6.1.118</ecNumber>
            <ecNumber evidence="7">2.6.1.124</ecNumber>
        </recommendedName>
    </domain>
</protein>
<comment type="subunit">
    <text evidence="6">Homodimer.</text>
</comment>
<dbReference type="Gene3D" id="3.40.640.10">
    <property type="entry name" value="Type I PLP-dependent aspartate aminotransferase-like (Major domain)"/>
    <property type="match status" value="1"/>
</dbReference>
<evidence type="ECO:0000256" key="3">
    <source>
        <dbReference type="ARBA" id="ARBA00022605"/>
    </source>
</evidence>
<dbReference type="Gene3D" id="3.90.1150.10">
    <property type="entry name" value="Aspartate Aminotransferase, domain 1"/>
    <property type="match status" value="1"/>
</dbReference>
<dbReference type="GO" id="GO:0019878">
    <property type="term" value="P:lysine biosynthetic process via aminoadipic acid"/>
    <property type="evidence" value="ECO:0007669"/>
    <property type="project" value="UniProtKB-UniRule"/>
</dbReference>
<comment type="subcellular location">
    <subcellularLocation>
        <location evidence="6">Cytoplasm</location>
    </subcellularLocation>
</comment>
<dbReference type="EC" id="2.6.1.124" evidence="7"/>
<evidence type="ECO:0000256" key="2">
    <source>
        <dbReference type="ARBA" id="ARBA00022576"/>
    </source>
</evidence>
<comment type="similarity">
    <text evidence="6">Belongs to the class-III pyridoxal-phosphate-dependent aminotransferase family. ArgD subfamily.</text>
</comment>
<dbReference type="NCBIfam" id="NF002325">
    <property type="entry name" value="PRK01278.1"/>
    <property type="match status" value="1"/>
</dbReference>
<feature type="binding site" evidence="7">
    <location>
        <position position="274"/>
    </location>
    <ligand>
        <name>substrate</name>
    </ligand>
</feature>
<dbReference type="InterPro" id="IPR050103">
    <property type="entry name" value="Class-III_PLP-dep_AT"/>
</dbReference>
<feature type="binding site" evidence="6">
    <location>
        <position position="132"/>
    </location>
    <ligand>
        <name>pyridoxal 5'-phosphate</name>
        <dbReference type="ChEBI" id="CHEBI:597326"/>
    </ligand>
</feature>
<dbReference type="InterPro" id="IPR015424">
    <property type="entry name" value="PyrdxlP-dep_Trfase"/>
</dbReference>
<dbReference type="HAMAP" id="MF_01107">
    <property type="entry name" value="ArgD_aminotrans_3"/>
    <property type="match status" value="1"/>
</dbReference>
<keyword evidence="2 6" id="KW-0032">Aminotransferase</keyword>
<dbReference type="PIRSF" id="PIRSF000521">
    <property type="entry name" value="Transaminase_4ab_Lys_Orn"/>
    <property type="match status" value="1"/>
</dbReference>
<dbReference type="PANTHER" id="PTHR11986:SF79">
    <property type="entry name" value="ACETYLORNITHINE AMINOTRANSFERASE, MITOCHONDRIAL"/>
    <property type="match status" value="1"/>
</dbReference>
<feature type="binding site" evidence="6">
    <location>
        <position position="275"/>
    </location>
    <ligand>
        <name>pyridoxal 5'-phosphate</name>
        <dbReference type="ChEBI" id="CHEBI:597326"/>
    </ligand>
</feature>
<feature type="binding site" evidence="6">
    <location>
        <position position="135"/>
    </location>
    <ligand>
        <name>N(2)-acetyl-L-ornithine</name>
        <dbReference type="ChEBI" id="CHEBI:57805"/>
    </ligand>
</feature>
<gene>
    <name evidence="6" type="primary">argD</name>
    <name evidence="7" type="synonym">lysJ</name>
    <name evidence="8" type="ORF">OdinLCB4_000895</name>
</gene>
<dbReference type="Pfam" id="PF00202">
    <property type="entry name" value="Aminotran_3"/>
    <property type="match status" value="1"/>
</dbReference>
<accession>A0AAF0D2N8</accession>
<comment type="pathway">
    <text evidence="7">Amino-acid biosynthesis; L-lysine biosynthesis via AAA pathway; L-lysine from L-alpha-aminoadipate (Thermus route): step 4/5.</text>
</comment>
<comment type="cofactor">
    <cofactor evidence="6">
        <name>pyridoxal 5'-phosphate</name>
        <dbReference type="ChEBI" id="CHEBI:597326"/>
    </cofactor>
    <text evidence="6">Binds 1 pyridoxal phosphate per subunit.</text>
</comment>
<comment type="function">
    <text evidence="7">Involved in both the arginine and lysine biosynthetic pathways.</text>
</comment>